<dbReference type="PANTHER" id="PTHR31416">
    <property type="entry name" value="TRANSMEMBRANE PROTEIN 125"/>
    <property type="match status" value="1"/>
</dbReference>
<feature type="transmembrane region" description="Helical" evidence="1">
    <location>
        <begin position="131"/>
        <end position="151"/>
    </location>
</feature>
<keyword evidence="1" id="KW-1133">Transmembrane helix</keyword>
<reference evidence="2" key="2">
    <citation type="submission" date="2025-08" db="UniProtKB">
        <authorList>
            <consortium name="Ensembl"/>
        </authorList>
    </citation>
    <scope>IDENTIFICATION</scope>
</reference>
<keyword evidence="1" id="KW-0812">Transmembrane</keyword>
<evidence type="ECO:0000256" key="1">
    <source>
        <dbReference type="SAM" id="Phobius"/>
    </source>
</evidence>
<proteinExistence type="predicted"/>
<reference evidence="2" key="3">
    <citation type="submission" date="2025-09" db="UniProtKB">
        <authorList>
            <consortium name="Ensembl"/>
        </authorList>
    </citation>
    <scope>IDENTIFICATION</scope>
</reference>
<keyword evidence="3" id="KW-1185">Reference proteome</keyword>
<evidence type="ECO:0000313" key="3">
    <source>
        <dbReference type="Proteomes" id="UP000314983"/>
    </source>
</evidence>
<dbReference type="Pfam" id="PF15109">
    <property type="entry name" value="TMEM125"/>
    <property type="match status" value="1"/>
</dbReference>
<protein>
    <submittedName>
        <fullName evidence="2">Transmembrane protein 125</fullName>
    </submittedName>
</protein>
<dbReference type="InterPro" id="IPR028165">
    <property type="entry name" value="TMEM125"/>
</dbReference>
<evidence type="ECO:0000313" key="2">
    <source>
        <dbReference type="Ensembl" id="ENSEEEP00000064592.1"/>
    </source>
</evidence>
<dbReference type="AlphaFoldDB" id="A0AAY5F6E1"/>
<name>A0AAY5F6E1_ELEEL</name>
<dbReference type="PANTHER" id="PTHR31416:SF1">
    <property type="entry name" value="TRANSMEMBRANE PROTEIN 125"/>
    <property type="match status" value="1"/>
</dbReference>
<feature type="transmembrane region" description="Helical" evidence="1">
    <location>
        <begin position="87"/>
        <end position="110"/>
    </location>
</feature>
<organism evidence="2 3">
    <name type="scientific">Electrophorus electricus</name>
    <name type="common">Electric eel</name>
    <name type="synonym">Gymnotus electricus</name>
    <dbReference type="NCBI Taxonomy" id="8005"/>
    <lineage>
        <taxon>Eukaryota</taxon>
        <taxon>Metazoa</taxon>
        <taxon>Chordata</taxon>
        <taxon>Craniata</taxon>
        <taxon>Vertebrata</taxon>
        <taxon>Euteleostomi</taxon>
        <taxon>Actinopterygii</taxon>
        <taxon>Neopterygii</taxon>
        <taxon>Teleostei</taxon>
        <taxon>Ostariophysi</taxon>
        <taxon>Gymnotiformes</taxon>
        <taxon>Gymnotoidei</taxon>
        <taxon>Gymnotidae</taxon>
        <taxon>Electrophorus</taxon>
    </lineage>
</organism>
<dbReference type="GeneTree" id="ENSGT00390000003015"/>
<dbReference type="Ensembl" id="ENSEEET00000053435.1">
    <property type="protein sequence ID" value="ENSEEEP00000064592.1"/>
    <property type="gene ID" value="ENSEEEG00000025708.1"/>
</dbReference>
<dbReference type="Proteomes" id="UP000314983">
    <property type="component" value="Chromosome 18"/>
</dbReference>
<sequence length="222" mass="23689">MSRRDMSELETLPPRVHRPDLHPRVDPALLLRQDVDQQVELWWFGEPCVSLLCYSSSVALVLALGLAGVALLWWAGSATGVSAAWRLAVGSTLCLLALVVLLKQLLSSAVQDMGCVRDRRRILALRSGGSADPLLLLAAGLALVAGGAALLGLGRSDATPCGAALLSTGAAVVLSVAAYRAVVYVRGQRTGRRRRRRVRVYTVTGQRAQPWRDSASSQSGLI</sequence>
<feature type="transmembrane region" description="Helical" evidence="1">
    <location>
        <begin position="163"/>
        <end position="187"/>
    </location>
</feature>
<accession>A0AAY5F6E1</accession>
<gene>
    <name evidence="2" type="primary">TMEM125</name>
</gene>
<keyword evidence="1" id="KW-0472">Membrane</keyword>
<reference evidence="2 3" key="1">
    <citation type="submission" date="2020-05" db="EMBL/GenBank/DDBJ databases">
        <title>Electrophorus electricus (electric eel) genome, fEleEle1, primary haplotype.</title>
        <authorList>
            <person name="Myers G."/>
            <person name="Meyer A."/>
            <person name="Fedrigo O."/>
            <person name="Formenti G."/>
            <person name="Rhie A."/>
            <person name="Tracey A."/>
            <person name="Sims Y."/>
            <person name="Jarvis E.D."/>
        </authorList>
    </citation>
    <scope>NUCLEOTIDE SEQUENCE [LARGE SCALE GENOMIC DNA]</scope>
</reference>
<feature type="transmembrane region" description="Helical" evidence="1">
    <location>
        <begin position="51"/>
        <end position="75"/>
    </location>
</feature>